<feature type="compositionally biased region" description="Polar residues" evidence="1">
    <location>
        <begin position="1"/>
        <end position="17"/>
    </location>
</feature>
<evidence type="ECO:0000313" key="2">
    <source>
        <dbReference type="EMBL" id="THD11379.1"/>
    </source>
</evidence>
<feature type="compositionally biased region" description="Low complexity" evidence="1">
    <location>
        <begin position="41"/>
        <end position="56"/>
    </location>
</feature>
<organism evidence="2 3">
    <name type="scientific">Metallibacterium scheffleri</name>
    <dbReference type="NCBI Taxonomy" id="993689"/>
    <lineage>
        <taxon>Bacteria</taxon>
        <taxon>Pseudomonadati</taxon>
        <taxon>Pseudomonadota</taxon>
        <taxon>Gammaproteobacteria</taxon>
        <taxon>Lysobacterales</taxon>
        <taxon>Rhodanobacteraceae</taxon>
        <taxon>Metallibacterium</taxon>
    </lineage>
</organism>
<dbReference type="RefSeq" id="WP_081130323.1">
    <property type="nucleotide sequence ID" value="NZ_LDOS01000005.1"/>
</dbReference>
<comment type="caution">
    <text evidence="2">The sequence shown here is derived from an EMBL/GenBank/DDBJ whole genome shotgun (WGS) entry which is preliminary data.</text>
</comment>
<dbReference type="STRING" id="993689.GCA_002077135_00288"/>
<accession>A0A4S3KQU3</accession>
<keyword evidence="3" id="KW-1185">Reference proteome</keyword>
<evidence type="ECO:0000313" key="3">
    <source>
        <dbReference type="Proteomes" id="UP000307749"/>
    </source>
</evidence>
<proteinExistence type="predicted"/>
<protein>
    <submittedName>
        <fullName evidence="2">Uncharacterized protein</fullName>
    </submittedName>
</protein>
<name>A0A4S3KQU3_9GAMM</name>
<dbReference type="Proteomes" id="UP000307749">
    <property type="component" value="Unassembled WGS sequence"/>
</dbReference>
<feature type="region of interest" description="Disordered" evidence="1">
    <location>
        <begin position="1"/>
        <end position="80"/>
    </location>
</feature>
<gene>
    <name evidence="2" type="ORF">B1806_04490</name>
</gene>
<evidence type="ECO:0000256" key="1">
    <source>
        <dbReference type="SAM" id="MobiDB-lite"/>
    </source>
</evidence>
<sequence>MAKNESSGSKVTKTASSVLRDPGASKIAKSLAGSTLSQAHTTKQSSATTARTAAKALNDGRASTSTKSMAGSVLTQKATK</sequence>
<dbReference type="AlphaFoldDB" id="A0A4S3KQU3"/>
<feature type="compositionally biased region" description="Polar residues" evidence="1">
    <location>
        <begin position="61"/>
        <end position="80"/>
    </location>
</feature>
<dbReference type="EMBL" id="MWQO01000014">
    <property type="protein sequence ID" value="THD11379.1"/>
    <property type="molecule type" value="Genomic_DNA"/>
</dbReference>
<reference evidence="2 3" key="1">
    <citation type="submission" date="2017-02" db="EMBL/GenBank/DDBJ databases">
        <title>Whole genome sequencing of Metallibacterium scheffleri DSM 24874 (T).</title>
        <authorList>
            <person name="Kumar S."/>
            <person name="Patil P."/>
            <person name="Patil P.B."/>
        </authorList>
    </citation>
    <scope>NUCLEOTIDE SEQUENCE [LARGE SCALE GENOMIC DNA]</scope>
    <source>
        <strain evidence="2 3">DSM 24874</strain>
    </source>
</reference>